<dbReference type="Proteomes" id="UP000654471">
    <property type="component" value="Unassembled WGS sequence"/>
</dbReference>
<name>A0ABQ2UJU1_9ACTN</name>
<sequence length="154" mass="16453">MSESHEHGITVTIKYGKGYEDTWAVFRGPSEVVRKQIIDYFGFECEPVTSLTLSELVVEATSIAHGTGNIAGLLGGRIVATEAPSDEDDPWAAASATPAPAAKEEPNGWILGEIAKQTSVADLQKVWAANQSFFADPTVMTAYKAKGRALKQVA</sequence>
<reference evidence="3" key="1">
    <citation type="journal article" date="2019" name="Int. J. Syst. Evol. Microbiol.">
        <title>The Global Catalogue of Microorganisms (GCM) 10K type strain sequencing project: providing services to taxonomists for standard genome sequencing and annotation.</title>
        <authorList>
            <consortium name="The Broad Institute Genomics Platform"/>
            <consortium name="The Broad Institute Genome Sequencing Center for Infectious Disease"/>
            <person name="Wu L."/>
            <person name="Ma J."/>
        </authorList>
    </citation>
    <scope>NUCLEOTIDE SEQUENCE [LARGE SCALE GENOMIC DNA]</scope>
    <source>
        <strain evidence="3">JCM 3399</strain>
    </source>
</reference>
<dbReference type="EMBL" id="BMRP01000001">
    <property type="protein sequence ID" value="GGU41346.1"/>
    <property type="molecule type" value="Genomic_DNA"/>
</dbReference>
<comment type="caution">
    <text evidence="2">The sequence shown here is derived from an EMBL/GenBank/DDBJ whole genome shotgun (WGS) entry which is preliminary data.</text>
</comment>
<evidence type="ECO:0000313" key="2">
    <source>
        <dbReference type="EMBL" id="GGU41346.1"/>
    </source>
</evidence>
<proteinExistence type="predicted"/>
<evidence type="ECO:0000313" key="3">
    <source>
        <dbReference type="Proteomes" id="UP000654471"/>
    </source>
</evidence>
<feature type="region of interest" description="Disordered" evidence="1">
    <location>
        <begin position="83"/>
        <end position="103"/>
    </location>
</feature>
<organism evidence="2 3">
    <name type="scientific">Streptomyces albospinus</name>
    <dbReference type="NCBI Taxonomy" id="285515"/>
    <lineage>
        <taxon>Bacteria</taxon>
        <taxon>Bacillati</taxon>
        <taxon>Actinomycetota</taxon>
        <taxon>Actinomycetes</taxon>
        <taxon>Kitasatosporales</taxon>
        <taxon>Streptomycetaceae</taxon>
        <taxon>Streptomyces</taxon>
    </lineage>
</organism>
<protein>
    <submittedName>
        <fullName evidence="2">Uncharacterized protein</fullName>
    </submittedName>
</protein>
<keyword evidence="3" id="KW-1185">Reference proteome</keyword>
<evidence type="ECO:0000256" key="1">
    <source>
        <dbReference type="SAM" id="MobiDB-lite"/>
    </source>
</evidence>
<accession>A0ABQ2UJU1</accession>
<feature type="compositionally biased region" description="Low complexity" evidence="1">
    <location>
        <begin position="91"/>
        <end position="101"/>
    </location>
</feature>
<dbReference type="RefSeq" id="WP_229851607.1">
    <property type="nucleotide sequence ID" value="NZ_BMRP01000001.1"/>
</dbReference>
<gene>
    <name evidence="2" type="ORF">GCM10010211_00380</name>
</gene>